<reference evidence="2" key="1">
    <citation type="submission" date="2015-05" db="EMBL/GenBank/DDBJ databases">
        <authorList>
            <consortium name="Pathogen Informatics"/>
        </authorList>
    </citation>
    <scope>NUCLEOTIDE SEQUENCE [LARGE SCALE GENOMIC DNA]</scope>
    <source>
        <strain evidence="2">T1-815</strain>
    </source>
</reference>
<dbReference type="RefSeq" id="WP_055061565.1">
    <property type="nucleotide sequence ID" value="NZ_CVRQ01000017.1"/>
</dbReference>
<protein>
    <submittedName>
        <fullName evidence="1">Uncharacterized protein</fullName>
    </submittedName>
</protein>
<proteinExistence type="predicted"/>
<organism evidence="1 2">
    <name type="scientific">Agathobacter rectalis</name>
    <dbReference type="NCBI Taxonomy" id="39491"/>
    <lineage>
        <taxon>Bacteria</taxon>
        <taxon>Bacillati</taxon>
        <taxon>Bacillota</taxon>
        <taxon>Clostridia</taxon>
        <taxon>Lachnospirales</taxon>
        <taxon>Lachnospiraceae</taxon>
        <taxon>Agathobacter</taxon>
    </lineage>
</organism>
<name>A0A0M6WHU4_9FIRM</name>
<keyword evidence="2" id="KW-1185">Reference proteome</keyword>
<accession>A0A0M6WHU4</accession>
<gene>
    <name evidence="1" type="ORF">T1815_12711</name>
</gene>
<evidence type="ECO:0000313" key="1">
    <source>
        <dbReference type="EMBL" id="CRL36216.1"/>
    </source>
</evidence>
<evidence type="ECO:0000313" key="2">
    <source>
        <dbReference type="Proteomes" id="UP000049472"/>
    </source>
</evidence>
<dbReference type="EMBL" id="CVRQ01000017">
    <property type="protein sequence ID" value="CRL36216.1"/>
    <property type="molecule type" value="Genomic_DNA"/>
</dbReference>
<dbReference type="AlphaFoldDB" id="A0A0M6WHU4"/>
<sequence>MSKSNAFAQDLNRAAREPIGGLSIKQIRQQVIDRLQGKRTVSVDYRRIRTDQHGREDDEPTGKETLEIVAVMKYFTVVKRHGLKTCILHQDMFYIAGIGGTECL</sequence>
<dbReference type="Proteomes" id="UP000049472">
    <property type="component" value="Unassembled WGS sequence"/>
</dbReference>